<evidence type="ECO:0000256" key="1">
    <source>
        <dbReference type="ARBA" id="ARBA00022441"/>
    </source>
</evidence>
<dbReference type="PANTHER" id="PTHR46344">
    <property type="entry name" value="OS02G0202900 PROTEIN"/>
    <property type="match status" value="1"/>
</dbReference>
<proteinExistence type="predicted"/>
<feature type="coiled-coil region" evidence="3">
    <location>
        <begin position="83"/>
        <end position="114"/>
    </location>
</feature>
<organism evidence="5 6">
    <name type="scientific">Blepharisma stoltei</name>
    <dbReference type="NCBI Taxonomy" id="1481888"/>
    <lineage>
        <taxon>Eukaryota</taxon>
        <taxon>Sar</taxon>
        <taxon>Alveolata</taxon>
        <taxon>Ciliophora</taxon>
        <taxon>Postciliodesmatophora</taxon>
        <taxon>Heterotrichea</taxon>
        <taxon>Heterotrichida</taxon>
        <taxon>Blepharismidae</taxon>
        <taxon>Blepharisma</taxon>
    </lineage>
</organism>
<comment type="caution">
    <text evidence="5">The sequence shown here is derived from an EMBL/GenBank/DDBJ whole genome shotgun (WGS) entry which is preliminary data.</text>
</comment>
<evidence type="ECO:0000313" key="5">
    <source>
        <dbReference type="EMBL" id="CAG9322093.1"/>
    </source>
</evidence>
<keyword evidence="6" id="KW-1185">Reference proteome</keyword>
<feature type="compositionally biased region" description="Polar residues" evidence="4">
    <location>
        <begin position="164"/>
        <end position="173"/>
    </location>
</feature>
<dbReference type="InterPro" id="IPR006652">
    <property type="entry name" value="Kelch_1"/>
</dbReference>
<evidence type="ECO:0000313" key="6">
    <source>
        <dbReference type="Proteomes" id="UP001162131"/>
    </source>
</evidence>
<keyword evidence="3" id="KW-0175">Coiled coil</keyword>
<dbReference type="PANTHER" id="PTHR46344:SF27">
    <property type="entry name" value="KELCH REPEAT SUPERFAMILY PROTEIN"/>
    <property type="match status" value="1"/>
</dbReference>
<evidence type="ECO:0000256" key="4">
    <source>
        <dbReference type="SAM" id="MobiDB-lite"/>
    </source>
</evidence>
<feature type="region of interest" description="Disordered" evidence="4">
    <location>
        <begin position="155"/>
        <end position="185"/>
    </location>
</feature>
<protein>
    <submittedName>
        <fullName evidence="5">Uncharacterized protein</fullName>
    </submittedName>
</protein>
<evidence type="ECO:0000256" key="3">
    <source>
        <dbReference type="SAM" id="Coils"/>
    </source>
</evidence>
<keyword evidence="2" id="KW-0677">Repeat</keyword>
<gene>
    <name evidence="5" type="ORF">BSTOLATCC_MIC30474</name>
</gene>
<accession>A0AAU9JMM1</accession>
<reference evidence="5" key="1">
    <citation type="submission" date="2021-09" db="EMBL/GenBank/DDBJ databases">
        <authorList>
            <consortium name="AG Swart"/>
            <person name="Singh M."/>
            <person name="Singh A."/>
            <person name="Seah K."/>
            <person name="Emmerich C."/>
        </authorList>
    </citation>
    <scope>NUCLEOTIDE SEQUENCE</scope>
    <source>
        <strain evidence="5">ATCC30299</strain>
    </source>
</reference>
<dbReference type="SUPFAM" id="SSF117281">
    <property type="entry name" value="Kelch motif"/>
    <property type="match status" value="1"/>
</dbReference>
<dbReference type="InterPro" id="IPR015915">
    <property type="entry name" value="Kelch-typ_b-propeller"/>
</dbReference>
<sequence length="541" mass="63216">MANLNPIFISKCSIPSCDNEPVMSCDCTIPKSFICEAHLYNHIRNGIMHENFTPVLPREKISICLSFLRDQKNILQESIKTVIDDYTKAMIKIKNELDQEIQNLTESQDKVNKIIANIHRNYLIPNRNINQEILKLEVDKCLDFLRSSDLVNREMKQQDERSMENSGSLTEEYQSNRDIKEEGKEEEKAEIHQIEIGMQEDANFTTNRQIVPDTQNNYQKLKRENFCLTTKNQKMLKEFILLYKDYLYYKKKSNNIHEGSEDEPSPRKIQKVKMNLCHSIFHWNTLLFFEDNTKTLLIKHFDIFLGGSERKVLEKKELVLQEPIGQHISMCQLPDEEVFCFGNCYDNNYTGLTFTVHSKNFTVHTLPKGTPIYKTSTCYYDGCVYAFGGERHGSKYINFAEKYNISEVKWHRIKDLPVPCSKCTVTAFNGNIYITGWNYDKVYLYNPAANDYSPKLELTAGLTKILFCKNTQIYVLQEKEVFIWNKDTDATTVIKIDQDWTTEISYKTLYGKNLYFACENGHCFKYNQKCLLTPAFTIFDN</sequence>
<keyword evidence="1" id="KW-0880">Kelch repeat</keyword>
<dbReference type="Proteomes" id="UP001162131">
    <property type="component" value="Unassembled WGS sequence"/>
</dbReference>
<dbReference type="EMBL" id="CAJZBQ010000030">
    <property type="protein sequence ID" value="CAG9322093.1"/>
    <property type="molecule type" value="Genomic_DNA"/>
</dbReference>
<feature type="compositionally biased region" description="Basic and acidic residues" evidence="4">
    <location>
        <begin position="174"/>
        <end position="185"/>
    </location>
</feature>
<dbReference type="Gene3D" id="2.120.10.80">
    <property type="entry name" value="Kelch-type beta propeller"/>
    <property type="match status" value="1"/>
</dbReference>
<evidence type="ECO:0000256" key="2">
    <source>
        <dbReference type="ARBA" id="ARBA00022737"/>
    </source>
</evidence>
<dbReference type="AlphaFoldDB" id="A0AAU9JMM1"/>
<dbReference type="SMART" id="SM00612">
    <property type="entry name" value="Kelch"/>
    <property type="match status" value="1"/>
</dbReference>
<dbReference type="Pfam" id="PF01344">
    <property type="entry name" value="Kelch_1"/>
    <property type="match status" value="1"/>
</dbReference>
<name>A0AAU9JMM1_9CILI</name>